<reference evidence="2 3" key="1">
    <citation type="submission" date="2021-01" db="EMBL/GenBank/DDBJ databases">
        <title>Genome seq and assembly of Devosia sp. LEGU1.</title>
        <authorList>
            <person name="Chhetri G."/>
        </authorList>
    </citation>
    <scope>NUCLEOTIDE SEQUENCE [LARGE SCALE GENOMIC DNA]</scope>
    <source>
        <strain evidence="2 3">LEGU1</strain>
    </source>
</reference>
<evidence type="ECO:0008006" key="4">
    <source>
        <dbReference type="Google" id="ProtNLM"/>
    </source>
</evidence>
<proteinExistence type="predicted"/>
<evidence type="ECO:0000313" key="3">
    <source>
        <dbReference type="Proteomes" id="UP000595857"/>
    </source>
</evidence>
<keyword evidence="3" id="KW-1185">Reference proteome</keyword>
<feature type="transmembrane region" description="Helical" evidence="1">
    <location>
        <begin position="20"/>
        <end position="36"/>
    </location>
</feature>
<gene>
    <name evidence="2" type="ORF">JI748_03440</name>
</gene>
<sequence length="108" mass="12358">MLNTLKTALTQLLHLSRDALHIHLGLGIYLVAMLLLRRGPTSWLPWLVLLAFELFNELLDTWHHGQIQVDVLGSTKDILNTMLWPTLLLIAARLWWVKRGRPSTDTGL</sequence>
<accession>A0ABX7C739</accession>
<protein>
    <recommendedName>
        <fullName evidence="4">VanZ-like domain-containing protein</fullName>
    </recommendedName>
</protein>
<evidence type="ECO:0000256" key="1">
    <source>
        <dbReference type="SAM" id="Phobius"/>
    </source>
</evidence>
<dbReference type="Proteomes" id="UP000595857">
    <property type="component" value="Chromosome"/>
</dbReference>
<keyword evidence="1" id="KW-1133">Transmembrane helix</keyword>
<dbReference type="RefSeq" id="WP_201635098.1">
    <property type="nucleotide sequence ID" value="NZ_CP068046.1"/>
</dbReference>
<keyword evidence="1" id="KW-0472">Membrane</keyword>
<organism evidence="2 3">
    <name type="scientific">Devosia rhizoryzae</name>
    <dbReference type="NCBI Taxonomy" id="2774137"/>
    <lineage>
        <taxon>Bacteria</taxon>
        <taxon>Pseudomonadati</taxon>
        <taxon>Pseudomonadota</taxon>
        <taxon>Alphaproteobacteria</taxon>
        <taxon>Hyphomicrobiales</taxon>
        <taxon>Devosiaceae</taxon>
        <taxon>Devosia</taxon>
    </lineage>
</organism>
<dbReference type="EMBL" id="CP068046">
    <property type="protein sequence ID" value="QQR40080.1"/>
    <property type="molecule type" value="Genomic_DNA"/>
</dbReference>
<keyword evidence="1" id="KW-0812">Transmembrane</keyword>
<evidence type="ECO:0000313" key="2">
    <source>
        <dbReference type="EMBL" id="QQR40080.1"/>
    </source>
</evidence>
<name>A0ABX7C739_9HYPH</name>
<feature type="transmembrane region" description="Helical" evidence="1">
    <location>
        <begin position="79"/>
        <end position="96"/>
    </location>
</feature>